<dbReference type="PANTHER" id="PTHR30341:SF0">
    <property type="entry name" value="NA(+)_H(+) ANTIPORTER NHAA"/>
    <property type="match status" value="1"/>
</dbReference>
<keyword evidence="9" id="KW-1185">Reference proteome</keyword>
<feature type="transmembrane region" description="Helical" evidence="7">
    <location>
        <begin position="332"/>
        <end position="354"/>
    </location>
</feature>
<keyword evidence="7" id="KW-0739">Sodium transport</keyword>
<comment type="caution">
    <text evidence="8">The sequence shown here is derived from an EMBL/GenBank/DDBJ whole genome shotgun (WGS) entry which is preliminary data.</text>
</comment>
<dbReference type="Proteomes" id="UP000279470">
    <property type="component" value="Unassembled WGS sequence"/>
</dbReference>
<dbReference type="InterPro" id="IPR023171">
    <property type="entry name" value="Na/H_antiporter_dom_sf"/>
</dbReference>
<comment type="subcellular location">
    <subcellularLocation>
        <location evidence="1">Cell inner membrane</location>
        <topology evidence="1">Multi-pass membrane protein</topology>
    </subcellularLocation>
    <subcellularLocation>
        <location evidence="7">Cell membrane</location>
        <topology evidence="7">Multi-pass membrane protein</topology>
    </subcellularLocation>
</comment>
<comment type="similarity">
    <text evidence="2 7">Belongs to the NhaA Na(+)/H(+) (TC 2.A.33) antiporter family.</text>
</comment>
<feature type="transmembrane region" description="Helical" evidence="7">
    <location>
        <begin position="262"/>
        <end position="280"/>
    </location>
</feature>
<feature type="transmembrane region" description="Helical" evidence="7">
    <location>
        <begin position="156"/>
        <end position="178"/>
    </location>
</feature>
<dbReference type="Pfam" id="PF06965">
    <property type="entry name" value="Na_H_antiport_1"/>
    <property type="match status" value="1"/>
</dbReference>
<sequence>MIHQRLVNFALLFHQAVHKGLLLFSSTVLAIVIANSQFYDLYHHFIEQNLEISLGQNSFSLSVHAWVNEFLMAIFFLVAGMEIKREMIDGHLKSRSQRILPIVAACFGVIFPVLIYIALNYQDDIAMQAWAIPAATDIAFALGVFAVFGRRLPLTLRVFLTALAIIDDLIAVIIIALFYSGTLYLNYFLPIALCLLILYLLNKSKISALGPYLIVGLFMWYFFLKSGIHCTISGVILGIFIPLKLSENNFPLKRLKKILAPYVEYMVLPLFAFSNSGICFKSINFDSLLHPVVIGITCGLVIGKTIGISFALHILKALKIINLPENVEMRHYYYVSILCGIGFTMSLFIGLIAFEHNAIYLELAKIGIILGSLISTFFAIILMKIFK</sequence>
<organism evidence="8 9">
    <name type="scientific">Candidatus Aquarickettsia rohweri</name>
    <dbReference type="NCBI Taxonomy" id="2602574"/>
    <lineage>
        <taxon>Bacteria</taxon>
        <taxon>Pseudomonadati</taxon>
        <taxon>Pseudomonadota</taxon>
        <taxon>Alphaproteobacteria</taxon>
        <taxon>Rickettsiales</taxon>
        <taxon>Candidatus Midichloriaceae</taxon>
        <taxon>Candidatus Aquarickettsia</taxon>
    </lineage>
</organism>
<feature type="transmembrane region" description="Helical" evidence="7">
    <location>
        <begin position="99"/>
        <end position="119"/>
    </location>
</feature>
<dbReference type="AlphaFoldDB" id="A0A429XEX0"/>
<evidence type="ECO:0000313" key="8">
    <source>
        <dbReference type="EMBL" id="RST63006.1"/>
    </source>
</evidence>
<name>A0A429XEX0_9RICK</name>
<dbReference type="OrthoDB" id="9808135at2"/>
<dbReference type="GO" id="GO:0006885">
    <property type="term" value="P:regulation of pH"/>
    <property type="evidence" value="ECO:0007669"/>
    <property type="project" value="UniProtKB-UniRule"/>
</dbReference>
<dbReference type="RefSeq" id="WP_126045130.1">
    <property type="nucleotide sequence ID" value="NZ_RXFM01000089.1"/>
</dbReference>
<keyword evidence="7" id="KW-0915">Sodium</keyword>
<dbReference type="NCBIfam" id="TIGR00773">
    <property type="entry name" value="NhaA"/>
    <property type="match status" value="1"/>
</dbReference>
<keyword evidence="5 7" id="KW-1133">Transmembrane helix</keyword>
<evidence type="ECO:0000256" key="1">
    <source>
        <dbReference type="ARBA" id="ARBA00004429"/>
    </source>
</evidence>
<feature type="transmembrane region" description="Helical" evidence="7">
    <location>
        <begin position="292"/>
        <end position="312"/>
    </location>
</feature>
<evidence type="ECO:0000256" key="6">
    <source>
        <dbReference type="ARBA" id="ARBA00023136"/>
    </source>
</evidence>
<evidence type="ECO:0000256" key="2">
    <source>
        <dbReference type="ARBA" id="ARBA00008041"/>
    </source>
</evidence>
<dbReference type="Gene3D" id="1.20.1530.10">
    <property type="entry name" value="Na+/H+ antiporter like domain"/>
    <property type="match status" value="1"/>
</dbReference>
<proteinExistence type="inferred from homology"/>
<dbReference type="PANTHER" id="PTHR30341">
    <property type="entry name" value="SODIUM ION/PROTON ANTIPORTER NHAA-RELATED"/>
    <property type="match status" value="1"/>
</dbReference>
<gene>
    <name evidence="7 8" type="primary">nhaA</name>
    <name evidence="8" type="ORF">EIC27_05710</name>
</gene>
<accession>A0A429XEX0</accession>
<dbReference type="EMBL" id="RXFM01000089">
    <property type="protein sequence ID" value="RST63006.1"/>
    <property type="molecule type" value="Genomic_DNA"/>
</dbReference>
<keyword evidence="4 7" id="KW-0812">Transmembrane</keyword>
<feature type="transmembrane region" description="Helical" evidence="7">
    <location>
        <begin position="366"/>
        <end position="386"/>
    </location>
</feature>
<evidence type="ECO:0000256" key="3">
    <source>
        <dbReference type="ARBA" id="ARBA00022475"/>
    </source>
</evidence>
<dbReference type="GO" id="GO:0015385">
    <property type="term" value="F:sodium:proton antiporter activity"/>
    <property type="evidence" value="ECO:0007669"/>
    <property type="project" value="UniProtKB-UniRule"/>
</dbReference>
<dbReference type="InterPro" id="IPR004670">
    <property type="entry name" value="NhaA"/>
</dbReference>
<evidence type="ECO:0000256" key="4">
    <source>
        <dbReference type="ARBA" id="ARBA00022692"/>
    </source>
</evidence>
<evidence type="ECO:0000313" key="9">
    <source>
        <dbReference type="Proteomes" id="UP000279470"/>
    </source>
</evidence>
<feature type="transmembrane region" description="Helical" evidence="7">
    <location>
        <begin position="59"/>
        <end position="78"/>
    </location>
</feature>
<feature type="transmembrane region" description="Helical" evidence="7">
    <location>
        <begin position="21"/>
        <end position="39"/>
    </location>
</feature>
<reference evidence="9" key="1">
    <citation type="submission" date="2018-11" db="EMBL/GenBank/DDBJ databases">
        <title>Phylogenetic, genomic, and biogeographic characterization of a novel and ubiquitous marine invertebrate-associated Rickettsiales parasite, Candidatus Marinoinvertebrata rohwerii, gen. nov., sp. nov.</title>
        <authorList>
            <person name="Klinges J.G."/>
            <person name="Rosales S.M."/>
            <person name="Mcminds R."/>
            <person name="Shaver E.C."/>
            <person name="Shantz A."/>
            <person name="Peters E.C."/>
            <person name="Burkepile D.E."/>
            <person name="Silliman B.R."/>
            <person name="Vega Thurber R.L."/>
        </authorList>
    </citation>
    <scope>NUCLEOTIDE SEQUENCE [LARGE SCALE GENOMIC DNA]</scope>
    <source>
        <strain evidence="9">a_cerv_44</strain>
    </source>
</reference>
<keyword evidence="7" id="KW-0406">Ion transport</keyword>
<keyword evidence="7" id="KW-0813">Transport</keyword>
<evidence type="ECO:0000256" key="5">
    <source>
        <dbReference type="ARBA" id="ARBA00022989"/>
    </source>
</evidence>
<comment type="function">
    <text evidence="7">Na(+)/H(+) antiporter that extrudes sodium in exchange for external protons.</text>
</comment>
<feature type="transmembrane region" description="Helical" evidence="7">
    <location>
        <begin position="125"/>
        <end position="149"/>
    </location>
</feature>
<keyword evidence="6 7" id="KW-0472">Membrane</keyword>
<dbReference type="NCBIfam" id="NF007111">
    <property type="entry name" value="PRK09560.1"/>
    <property type="match status" value="1"/>
</dbReference>
<keyword evidence="7" id="KW-0050">Antiport</keyword>
<dbReference type="HAMAP" id="MF_01844">
    <property type="entry name" value="NhaA"/>
    <property type="match status" value="1"/>
</dbReference>
<keyword evidence="3 7" id="KW-1003">Cell membrane</keyword>
<feature type="transmembrane region" description="Helical" evidence="7">
    <location>
        <begin position="213"/>
        <end position="242"/>
    </location>
</feature>
<dbReference type="GO" id="GO:0005886">
    <property type="term" value="C:plasma membrane"/>
    <property type="evidence" value="ECO:0007669"/>
    <property type="project" value="UniProtKB-SubCell"/>
</dbReference>
<feature type="transmembrane region" description="Helical" evidence="7">
    <location>
        <begin position="184"/>
        <end position="201"/>
    </location>
</feature>
<comment type="catalytic activity">
    <reaction evidence="7">
        <text>Na(+)(in) + 2 H(+)(out) = Na(+)(out) + 2 H(+)(in)</text>
        <dbReference type="Rhea" id="RHEA:29251"/>
        <dbReference type="ChEBI" id="CHEBI:15378"/>
        <dbReference type="ChEBI" id="CHEBI:29101"/>
    </reaction>
</comment>
<protein>
    <recommendedName>
        <fullName evidence="7">Na(+)/H(+) antiporter NhaA</fullName>
    </recommendedName>
    <alternativeName>
        <fullName evidence="7">Sodium/proton antiporter NhaA</fullName>
    </alternativeName>
</protein>
<evidence type="ECO:0000256" key="7">
    <source>
        <dbReference type="HAMAP-Rule" id="MF_01844"/>
    </source>
</evidence>